<name>A0A3M0KAL9_HIRRU</name>
<feature type="domain" description="Reverse transcriptase" evidence="1">
    <location>
        <begin position="5"/>
        <end position="104"/>
    </location>
</feature>
<proteinExistence type="predicted"/>
<dbReference type="InterPro" id="IPR000477">
    <property type="entry name" value="RT_dom"/>
</dbReference>
<organism evidence="2 3">
    <name type="scientific">Hirundo rustica rustica</name>
    <dbReference type="NCBI Taxonomy" id="333673"/>
    <lineage>
        <taxon>Eukaryota</taxon>
        <taxon>Metazoa</taxon>
        <taxon>Chordata</taxon>
        <taxon>Craniata</taxon>
        <taxon>Vertebrata</taxon>
        <taxon>Euteleostomi</taxon>
        <taxon>Archelosauria</taxon>
        <taxon>Archosauria</taxon>
        <taxon>Dinosauria</taxon>
        <taxon>Saurischia</taxon>
        <taxon>Theropoda</taxon>
        <taxon>Coelurosauria</taxon>
        <taxon>Aves</taxon>
        <taxon>Neognathae</taxon>
        <taxon>Neoaves</taxon>
        <taxon>Telluraves</taxon>
        <taxon>Australaves</taxon>
        <taxon>Passeriformes</taxon>
        <taxon>Sylvioidea</taxon>
        <taxon>Hirundinidae</taxon>
        <taxon>Hirundo</taxon>
    </lineage>
</organism>
<dbReference type="Proteomes" id="UP000269221">
    <property type="component" value="Unassembled WGS sequence"/>
</dbReference>
<sequence length="106" mass="12031">MSIYKKGWEEDPGNYRTISLTLILGTVMEQIIWSAIMQHIQDNQLITSNQLGFMKGRSCLTDLISFYDKATHLVDKGKAVDVYLNVSKAFDTISHSILLEKLASYD</sequence>
<evidence type="ECO:0000313" key="3">
    <source>
        <dbReference type="Proteomes" id="UP000269221"/>
    </source>
</evidence>
<dbReference type="AlphaFoldDB" id="A0A3M0KAL9"/>
<accession>A0A3M0KAL9</accession>
<dbReference type="EMBL" id="QRBI01000113">
    <property type="protein sequence ID" value="RMC09601.1"/>
    <property type="molecule type" value="Genomic_DNA"/>
</dbReference>
<comment type="caution">
    <text evidence="2">The sequence shown here is derived from an EMBL/GenBank/DDBJ whole genome shotgun (WGS) entry which is preliminary data.</text>
</comment>
<dbReference type="OrthoDB" id="416454at2759"/>
<evidence type="ECO:0000259" key="1">
    <source>
        <dbReference type="Pfam" id="PF00078"/>
    </source>
</evidence>
<dbReference type="Pfam" id="PF00078">
    <property type="entry name" value="RVT_1"/>
    <property type="match status" value="1"/>
</dbReference>
<protein>
    <recommendedName>
        <fullName evidence="1">Reverse transcriptase domain-containing protein</fullName>
    </recommendedName>
</protein>
<dbReference type="PANTHER" id="PTHR33332">
    <property type="entry name" value="REVERSE TRANSCRIPTASE DOMAIN-CONTAINING PROTEIN"/>
    <property type="match status" value="1"/>
</dbReference>
<gene>
    <name evidence="2" type="ORF">DUI87_13387</name>
</gene>
<evidence type="ECO:0000313" key="2">
    <source>
        <dbReference type="EMBL" id="RMC09601.1"/>
    </source>
</evidence>
<reference evidence="2 3" key="1">
    <citation type="submission" date="2018-07" db="EMBL/GenBank/DDBJ databases">
        <title>A high quality draft genome assembly of the barn swallow (H. rustica rustica).</title>
        <authorList>
            <person name="Formenti G."/>
            <person name="Chiara M."/>
            <person name="Poveda L."/>
            <person name="Francoijs K.-J."/>
            <person name="Bonisoli-Alquati A."/>
            <person name="Canova L."/>
            <person name="Gianfranceschi L."/>
            <person name="Horner D.S."/>
            <person name="Saino N."/>
        </authorList>
    </citation>
    <scope>NUCLEOTIDE SEQUENCE [LARGE SCALE GENOMIC DNA]</scope>
    <source>
        <strain evidence="2">Chelidonia</strain>
        <tissue evidence="2">Blood</tissue>
    </source>
</reference>
<keyword evidence="3" id="KW-1185">Reference proteome</keyword>